<sequence>MTQAAQWALSPALPLVAAVLWVAMAWPLPRLPGRMRRRLGWGLALAGVPVLGLLTLNWGPGLGVAGLGIGLALLVWRQGVRPVTGGPS</sequence>
<accession>A0A419A0C0</accession>
<name>A0A419A0C0_9RHOB</name>
<dbReference type="AlphaFoldDB" id="A0A419A0C0"/>
<keyword evidence="1" id="KW-0472">Membrane</keyword>
<reference evidence="2 3" key="1">
    <citation type="submission" date="2018-09" db="EMBL/GenBank/DDBJ databases">
        <title>Paracoccus onubensis nov. sp. a moderate halophilic bacterium isolated from Gruta de las Maravillas (Aracena, Spain).</title>
        <authorList>
            <person name="Jurado V."/>
            <person name="Gutierrez-Patricio S."/>
            <person name="Gonzalez-Pimentel J.L."/>
            <person name="Laiz L."/>
            <person name="Saiz-Jimenez C."/>
        </authorList>
    </citation>
    <scope>NUCLEOTIDE SEQUENCE [LARGE SCALE GENOMIC DNA]</scope>
    <source>
        <strain evidence="2 3">DSM 19484</strain>
    </source>
</reference>
<protein>
    <submittedName>
        <fullName evidence="2">DUF2484 family protein</fullName>
    </submittedName>
</protein>
<gene>
    <name evidence="2" type="ORF">D3P06_04055</name>
</gene>
<dbReference type="Pfam" id="PF10658">
    <property type="entry name" value="DUF2484"/>
    <property type="match status" value="1"/>
</dbReference>
<keyword evidence="3" id="KW-1185">Reference proteome</keyword>
<feature type="transmembrane region" description="Helical" evidence="1">
    <location>
        <begin position="62"/>
        <end position="80"/>
    </location>
</feature>
<evidence type="ECO:0000313" key="2">
    <source>
        <dbReference type="EMBL" id="RJL06366.1"/>
    </source>
</evidence>
<keyword evidence="1" id="KW-0812">Transmembrane</keyword>
<feature type="transmembrane region" description="Helical" evidence="1">
    <location>
        <begin position="6"/>
        <end position="27"/>
    </location>
</feature>
<dbReference type="InterPro" id="IPR018919">
    <property type="entry name" value="DUF2484"/>
</dbReference>
<dbReference type="Proteomes" id="UP000285530">
    <property type="component" value="Unassembled WGS sequence"/>
</dbReference>
<evidence type="ECO:0000313" key="3">
    <source>
        <dbReference type="Proteomes" id="UP000285530"/>
    </source>
</evidence>
<evidence type="ECO:0000256" key="1">
    <source>
        <dbReference type="SAM" id="Phobius"/>
    </source>
</evidence>
<proteinExistence type="predicted"/>
<organism evidence="2 3">
    <name type="scientific">Paracoccus aestuarii</name>
    <dbReference type="NCBI Taxonomy" id="453842"/>
    <lineage>
        <taxon>Bacteria</taxon>
        <taxon>Pseudomonadati</taxon>
        <taxon>Pseudomonadota</taxon>
        <taxon>Alphaproteobacteria</taxon>
        <taxon>Rhodobacterales</taxon>
        <taxon>Paracoccaceae</taxon>
        <taxon>Paracoccus</taxon>
    </lineage>
</organism>
<dbReference type="EMBL" id="QZEV01000010">
    <property type="protein sequence ID" value="RJL06366.1"/>
    <property type="molecule type" value="Genomic_DNA"/>
</dbReference>
<dbReference type="RefSeq" id="WP_119885331.1">
    <property type="nucleotide sequence ID" value="NZ_CP067169.1"/>
</dbReference>
<keyword evidence="1" id="KW-1133">Transmembrane helix</keyword>
<comment type="caution">
    <text evidence="2">The sequence shown here is derived from an EMBL/GenBank/DDBJ whole genome shotgun (WGS) entry which is preliminary data.</text>
</comment>